<dbReference type="Pfam" id="PF06990">
    <property type="entry name" value="Gal-3-0_sulfotr"/>
    <property type="match status" value="1"/>
</dbReference>
<keyword evidence="7" id="KW-0333">Golgi apparatus</keyword>
<feature type="region of interest" description="Disordered" evidence="10">
    <location>
        <begin position="1"/>
        <end position="22"/>
    </location>
</feature>
<dbReference type="PANTHER" id="PTHR14647:SF87">
    <property type="entry name" value="PUTATIVE-RELATED"/>
    <property type="match status" value="1"/>
</dbReference>
<keyword evidence="8" id="KW-0472">Membrane</keyword>
<evidence type="ECO:0000256" key="2">
    <source>
        <dbReference type="ARBA" id="ARBA00008124"/>
    </source>
</evidence>
<dbReference type="InterPro" id="IPR027417">
    <property type="entry name" value="P-loop_NTPase"/>
</dbReference>
<evidence type="ECO:0000256" key="6">
    <source>
        <dbReference type="ARBA" id="ARBA00022989"/>
    </source>
</evidence>
<protein>
    <submittedName>
        <fullName evidence="11">Galactose-3-O-sulfotransferase 3</fullName>
    </submittedName>
</protein>
<reference evidence="11 12" key="1">
    <citation type="journal article" date="2021" name="Elife">
        <title>Chloroplast acquisition without the gene transfer in kleptoplastic sea slugs, Plakobranchus ocellatus.</title>
        <authorList>
            <person name="Maeda T."/>
            <person name="Takahashi S."/>
            <person name="Yoshida T."/>
            <person name="Shimamura S."/>
            <person name="Takaki Y."/>
            <person name="Nagai Y."/>
            <person name="Toyoda A."/>
            <person name="Suzuki Y."/>
            <person name="Arimoto A."/>
            <person name="Ishii H."/>
            <person name="Satoh N."/>
            <person name="Nishiyama T."/>
            <person name="Hasebe M."/>
            <person name="Maruyama T."/>
            <person name="Minagawa J."/>
            <person name="Obokata J."/>
            <person name="Shigenobu S."/>
        </authorList>
    </citation>
    <scope>NUCLEOTIDE SEQUENCE [LARGE SCALE GENOMIC DNA]</scope>
</reference>
<evidence type="ECO:0000256" key="3">
    <source>
        <dbReference type="ARBA" id="ARBA00022679"/>
    </source>
</evidence>
<organism evidence="11 12">
    <name type="scientific">Elysia marginata</name>
    <dbReference type="NCBI Taxonomy" id="1093978"/>
    <lineage>
        <taxon>Eukaryota</taxon>
        <taxon>Metazoa</taxon>
        <taxon>Spiralia</taxon>
        <taxon>Lophotrochozoa</taxon>
        <taxon>Mollusca</taxon>
        <taxon>Gastropoda</taxon>
        <taxon>Heterobranchia</taxon>
        <taxon>Euthyneura</taxon>
        <taxon>Panpulmonata</taxon>
        <taxon>Sacoglossa</taxon>
        <taxon>Placobranchoidea</taxon>
        <taxon>Plakobranchidae</taxon>
        <taxon>Elysia</taxon>
    </lineage>
</organism>
<comment type="caution">
    <text evidence="11">The sequence shown here is derived from an EMBL/GenBank/DDBJ whole genome shotgun (WGS) entry which is preliminary data.</text>
</comment>
<evidence type="ECO:0000256" key="1">
    <source>
        <dbReference type="ARBA" id="ARBA00004323"/>
    </source>
</evidence>
<dbReference type="InterPro" id="IPR009729">
    <property type="entry name" value="Gal-3-0_sulfotransfrase"/>
</dbReference>
<accession>A0AAV4HU60</accession>
<dbReference type="PANTHER" id="PTHR14647">
    <property type="entry name" value="GALACTOSE-3-O-SULFOTRANSFERASE"/>
    <property type="match status" value="1"/>
</dbReference>
<evidence type="ECO:0000313" key="11">
    <source>
        <dbReference type="EMBL" id="GFS00236.1"/>
    </source>
</evidence>
<dbReference type="GO" id="GO:0000139">
    <property type="term" value="C:Golgi membrane"/>
    <property type="evidence" value="ECO:0007669"/>
    <property type="project" value="UniProtKB-SubCell"/>
</dbReference>
<comment type="similarity">
    <text evidence="2">Belongs to the galactose-3-O-sulfotransferase family.</text>
</comment>
<evidence type="ECO:0000256" key="5">
    <source>
        <dbReference type="ARBA" id="ARBA00022968"/>
    </source>
</evidence>
<evidence type="ECO:0000313" key="12">
    <source>
        <dbReference type="Proteomes" id="UP000762676"/>
    </source>
</evidence>
<dbReference type="AlphaFoldDB" id="A0AAV4HU60"/>
<keyword evidence="4" id="KW-0812">Transmembrane</keyword>
<keyword evidence="6" id="KW-1133">Transmembrane helix</keyword>
<evidence type="ECO:0000256" key="10">
    <source>
        <dbReference type="SAM" id="MobiDB-lite"/>
    </source>
</evidence>
<dbReference type="GO" id="GO:0001733">
    <property type="term" value="F:galactosylceramide sulfotransferase activity"/>
    <property type="evidence" value="ECO:0007669"/>
    <property type="project" value="InterPro"/>
</dbReference>
<evidence type="ECO:0000256" key="8">
    <source>
        <dbReference type="ARBA" id="ARBA00023136"/>
    </source>
</evidence>
<gene>
    <name evidence="11" type="ORF">ElyMa_006393700</name>
</gene>
<evidence type="ECO:0000256" key="4">
    <source>
        <dbReference type="ARBA" id="ARBA00022692"/>
    </source>
</evidence>
<keyword evidence="12" id="KW-1185">Reference proteome</keyword>
<keyword evidence="3" id="KW-0808">Transferase</keyword>
<comment type="subcellular location">
    <subcellularLocation>
        <location evidence="1">Golgi apparatus membrane</location>
        <topology evidence="1">Single-pass type II membrane protein</topology>
    </subcellularLocation>
</comment>
<keyword evidence="5" id="KW-0735">Signal-anchor</keyword>
<dbReference type="Proteomes" id="UP000762676">
    <property type="component" value="Unassembled WGS sequence"/>
</dbReference>
<dbReference type="EMBL" id="BMAT01012840">
    <property type="protein sequence ID" value="GFS00236.1"/>
    <property type="molecule type" value="Genomic_DNA"/>
</dbReference>
<dbReference type="Gene3D" id="3.40.50.300">
    <property type="entry name" value="P-loop containing nucleotide triphosphate hydrolases"/>
    <property type="match status" value="1"/>
</dbReference>
<keyword evidence="9" id="KW-0325">Glycoprotein</keyword>
<evidence type="ECO:0000256" key="9">
    <source>
        <dbReference type="ARBA" id="ARBA00023180"/>
    </source>
</evidence>
<proteinExistence type="inferred from homology"/>
<name>A0AAV4HU60_9GAST</name>
<evidence type="ECO:0000256" key="7">
    <source>
        <dbReference type="ARBA" id="ARBA00023034"/>
    </source>
</evidence>
<sequence length="388" mass="45410">MTFSSSLPFQPDNEREDLNGIRRKSICTKHSNGEEDLPEVRQVVFVKVHKAASSTVQNILLRFAMARNLSVLLPKRGSILGEVSVPIDRRNVVPHPEGKDKFDILCNHVVYNREEIDKYFPQNVVRIAILREPLQQTLSALKFYSTQFPLRALLDGVDKHAHDAINGFLRHPEDFYDPSDNKLMSFVNNRMSLDLGFNAQHLDESKKDKKIIRQFVKHVEEEFDLVLISDYFDESMILFRRYLRWPMKDLIHLKVNTAQKHPSSSPFSLVPQMTPEIADAFRAWNRVDYGLYEYFLPVFLKTIQAEPRFDEELQTFRVVQEKVANFCLKDNYNMTLNVSRNIWTDEFTVSKSDCKLMMTPEIPLVELVKRQQLYRYFDFRFGDHPLGA</sequence>
<dbReference type="GO" id="GO:0009247">
    <property type="term" value="P:glycolipid biosynthetic process"/>
    <property type="evidence" value="ECO:0007669"/>
    <property type="project" value="InterPro"/>
</dbReference>